<keyword evidence="5" id="KW-0238">DNA-binding</keyword>
<feature type="region of interest" description="Disordered" evidence="8">
    <location>
        <begin position="1"/>
        <end position="30"/>
    </location>
</feature>
<evidence type="ECO:0000256" key="1">
    <source>
        <dbReference type="ARBA" id="ARBA00005446"/>
    </source>
</evidence>
<dbReference type="PROSITE" id="PS00690">
    <property type="entry name" value="DEAH_ATP_HELICASE"/>
    <property type="match status" value="1"/>
</dbReference>
<organism evidence="11 12">
    <name type="scientific">Sistotremastrum suecicum HHB10207 ss-3</name>
    <dbReference type="NCBI Taxonomy" id="1314776"/>
    <lineage>
        <taxon>Eukaryota</taxon>
        <taxon>Fungi</taxon>
        <taxon>Dikarya</taxon>
        <taxon>Basidiomycota</taxon>
        <taxon>Agaricomycotina</taxon>
        <taxon>Agaricomycetes</taxon>
        <taxon>Sistotremastrales</taxon>
        <taxon>Sistotremastraceae</taxon>
        <taxon>Sistotremastrum</taxon>
    </lineage>
</organism>
<dbReference type="GO" id="GO:0003677">
    <property type="term" value="F:DNA binding"/>
    <property type="evidence" value="ECO:0007669"/>
    <property type="project" value="UniProtKB-KW"/>
</dbReference>
<dbReference type="Pfam" id="PF00270">
    <property type="entry name" value="DEAD"/>
    <property type="match status" value="1"/>
</dbReference>
<dbReference type="GO" id="GO:0005634">
    <property type="term" value="C:nucleus"/>
    <property type="evidence" value="ECO:0007669"/>
    <property type="project" value="TreeGrafter"/>
</dbReference>
<dbReference type="GO" id="GO:0016787">
    <property type="term" value="F:hydrolase activity"/>
    <property type="evidence" value="ECO:0007669"/>
    <property type="project" value="UniProtKB-KW"/>
</dbReference>
<dbReference type="InterPro" id="IPR027417">
    <property type="entry name" value="P-loop_NTPase"/>
</dbReference>
<evidence type="ECO:0000256" key="8">
    <source>
        <dbReference type="SAM" id="MobiDB-lite"/>
    </source>
</evidence>
<evidence type="ECO:0000313" key="12">
    <source>
        <dbReference type="Proteomes" id="UP000076798"/>
    </source>
</evidence>
<dbReference type="Pfam" id="PF00271">
    <property type="entry name" value="Helicase_C"/>
    <property type="match status" value="1"/>
</dbReference>
<dbReference type="Gene3D" id="3.40.50.300">
    <property type="entry name" value="P-loop containing nucleotide triphosphate hydrolases"/>
    <property type="match status" value="2"/>
</dbReference>
<dbReference type="SUPFAM" id="SSF52540">
    <property type="entry name" value="P-loop containing nucleoside triphosphate hydrolases"/>
    <property type="match status" value="1"/>
</dbReference>
<dbReference type="EMBL" id="KV428106">
    <property type="protein sequence ID" value="KZT36482.1"/>
    <property type="molecule type" value="Genomic_DNA"/>
</dbReference>
<evidence type="ECO:0000256" key="3">
    <source>
        <dbReference type="ARBA" id="ARBA00022801"/>
    </source>
</evidence>
<dbReference type="InterPro" id="IPR014001">
    <property type="entry name" value="Helicase_ATP-bd"/>
</dbReference>
<dbReference type="EC" id="5.6.2.4" evidence="7"/>
<dbReference type="GO" id="GO:0005524">
    <property type="term" value="F:ATP binding"/>
    <property type="evidence" value="ECO:0007669"/>
    <property type="project" value="UniProtKB-KW"/>
</dbReference>
<reference evidence="11 12" key="1">
    <citation type="journal article" date="2016" name="Mol. Biol. Evol.">
        <title>Comparative Genomics of Early-Diverging Mushroom-Forming Fungi Provides Insights into the Origins of Lignocellulose Decay Capabilities.</title>
        <authorList>
            <person name="Nagy L.G."/>
            <person name="Riley R."/>
            <person name="Tritt A."/>
            <person name="Adam C."/>
            <person name="Daum C."/>
            <person name="Floudas D."/>
            <person name="Sun H."/>
            <person name="Yadav J.S."/>
            <person name="Pangilinan J."/>
            <person name="Larsson K.H."/>
            <person name="Matsuura K."/>
            <person name="Barry K."/>
            <person name="Labutti K."/>
            <person name="Kuo R."/>
            <person name="Ohm R.A."/>
            <person name="Bhattacharya S.S."/>
            <person name="Shirouzu T."/>
            <person name="Yoshinaga Y."/>
            <person name="Martin F.M."/>
            <person name="Grigoriev I.V."/>
            <person name="Hibbett D.S."/>
        </authorList>
    </citation>
    <scope>NUCLEOTIDE SEQUENCE [LARGE SCALE GENOMIC DNA]</scope>
    <source>
        <strain evidence="11 12">HHB10207 ss-3</strain>
    </source>
</reference>
<evidence type="ECO:0000256" key="2">
    <source>
        <dbReference type="ARBA" id="ARBA00022741"/>
    </source>
</evidence>
<keyword evidence="3 11" id="KW-0378">Hydrolase</keyword>
<dbReference type="GO" id="GO:0009378">
    <property type="term" value="F:four-way junction helicase activity"/>
    <property type="evidence" value="ECO:0007669"/>
    <property type="project" value="TreeGrafter"/>
</dbReference>
<dbReference type="SMART" id="SM00487">
    <property type="entry name" value="DEXDc"/>
    <property type="match status" value="1"/>
</dbReference>
<dbReference type="CDD" id="cd17920">
    <property type="entry name" value="DEXHc_RecQ"/>
    <property type="match status" value="1"/>
</dbReference>
<dbReference type="PROSITE" id="PS51194">
    <property type="entry name" value="HELICASE_CTER"/>
    <property type="match status" value="1"/>
</dbReference>
<dbReference type="InterPro" id="IPR011545">
    <property type="entry name" value="DEAD/DEAH_box_helicase_dom"/>
</dbReference>
<sequence length="467" mass="52204">MAPVSRHGKPLPPGSPDRRRKRAGQPDKSVTKVWHEKNWSGFAQDLRSRLNLTFDPEEWQARTILSILAGKDVIFAAGTGYGKSLVFEGLASQRPRKTVVVICPLKALENDQVAAAEAKGLRAAAINESTEDKEAAWEQLEKGAYRLVYISPEMALSPRFRSLCTNQQFRNKLSALIVDEAHCIEQWGDEFRPAYKELDRLRCYSGTSIPFVACSGTMTTGAFETVWNSLDFGHRRFWGVDVGCHRPELTYVIQKLTNEDDPALDLLDLVPELKNLTKDSKPEDIPKILMYFSTQSGTKQASLSLRASLPEHLRSCVFPFNALLSEDAKKDAWLRFSEGKIRILCSTDAAGMGCNALDVKYVVVVGQKLKSLSVLVQRWGRAARGRGLTGKCWLLMPEWAFEREPQPQAVTRLIEDALGKSGTKKKKKKAEKKETKEALAQRAALQYPLLNLINAKSELRSMVGLVI</sequence>
<comment type="similarity">
    <text evidence="1">Belongs to the helicase family. RecQ subfamily.</text>
</comment>
<protein>
    <recommendedName>
        <fullName evidence="7">DNA 3'-5' helicase</fullName>
        <ecNumber evidence="7">5.6.2.4</ecNumber>
    </recommendedName>
</protein>
<dbReference type="InterPro" id="IPR001650">
    <property type="entry name" value="Helicase_C-like"/>
</dbReference>
<accession>A0A166BKD9</accession>
<dbReference type="PROSITE" id="PS51192">
    <property type="entry name" value="HELICASE_ATP_BIND_1"/>
    <property type="match status" value="1"/>
</dbReference>
<evidence type="ECO:0000313" key="11">
    <source>
        <dbReference type="EMBL" id="KZT36482.1"/>
    </source>
</evidence>
<dbReference type="GO" id="GO:0000724">
    <property type="term" value="P:double-strand break repair via homologous recombination"/>
    <property type="evidence" value="ECO:0007669"/>
    <property type="project" value="TreeGrafter"/>
</dbReference>
<dbReference type="InterPro" id="IPR002464">
    <property type="entry name" value="DNA/RNA_helicase_DEAH_CS"/>
</dbReference>
<dbReference type="SMART" id="SM00490">
    <property type="entry name" value="HELICc"/>
    <property type="match status" value="1"/>
</dbReference>
<proteinExistence type="inferred from homology"/>
<dbReference type="AlphaFoldDB" id="A0A166BKD9"/>
<dbReference type="STRING" id="1314776.A0A166BKD9"/>
<gene>
    <name evidence="11" type="ORF">SISSUDRAFT_989178</name>
</gene>
<evidence type="ECO:0000256" key="7">
    <source>
        <dbReference type="ARBA" id="ARBA00034808"/>
    </source>
</evidence>
<evidence type="ECO:0000259" key="9">
    <source>
        <dbReference type="PROSITE" id="PS51192"/>
    </source>
</evidence>
<dbReference type="GO" id="GO:0005737">
    <property type="term" value="C:cytoplasm"/>
    <property type="evidence" value="ECO:0007669"/>
    <property type="project" value="TreeGrafter"/>
</dbReference>
<dbReference type="OrthoDB" id="5409596at2759"/>
<name>A0A166BKD9_9AGAM</name>
<evidence type="ECO:0000256" key="6">
    <source>
        <dbReference type="ARBA" id="ARBA00034617"/>
    </source>
</evidence>
<feature type="domain" description="Helicase ATP-binding" evidence="9">
    <location>
        <begin position="64"/>
        <end position="236"/>
    </location>
</feature>
<evidence type="ECO:0000256" key="5">
    <source>
        <dbReference type="ARBA" id="ARBA00023125"/>
    </source>
</evidence>
<dbReference type="PANTHER" id="PTHR13710:SF120">
    <property type="entry name" value="BIFUNCTIONAL 3'-5' EXONUCLEASE_ATP-DEPENDENT HELICASE WRN"/>
    <property type="match status" value="1"/>
</dbReference>
<dbReference type="GO" id="GO:0005694">
    <property type="term" value="C:chromosome"/>
    <property type="evidence" value="ECO:0007669"/>
    <property type="project" value="TreeGrafter"/>
</dbReference>
<keyword evidence="12" id="KW-1185">Reference proteome</keyword>
<dbReference type="GO" id="GO:0043138">
    <property type="term" value="F:3'-5' DNA helicase activity"/>
    <property type="evidence" value="ECO:0007669"/>
    <property type="project" value="UniProtKB-EC"/>
</dbReference>
<comment type="catalytic activity">
    <reaction evidence="6">
        <text>Couples ATP hydrolysis with the unwinding of duplex DNA by translocating in the 3'-5' direction.</text>
        <dbReference type="EC" id="5.6.2.4"/>
    </reaction>
</comment>
<evidence type="ECO:0000259" key="10">
    <source>
        <dbReference type="PROSITE" id="PS51194"/>
    </source>
</evidence>
<keyword evidence="2" id="KW-0547">Nucleotide-binding</keyword>
<evidence type="ECO:0000256" key="4">
    <source>
        <dbReference type="ARBA" id="ARBA00022840"/>
    </source>
</evidence>
<dbReference type="PANTHER" id="PTHR13710">
    <property type="entry name" value="DNA HELICASE RECQ FAMILY MEMBER"/>
    <property type="match status" value="1"/>
</dbReference>
<keyword evidence="4" id="KW-0067">ATP-binding</keyword>
<dbReference type="Proteomes" id="UP000076798">
    <property type="component" value="Unassembled WGS sequence"/>
</dbReference>
<feature type="domain" description="Helicase C-terminal" evidence="10">
    <location>
        <begin position="268"/>
        <end position="431"/>
    </location>
</feature>